<dbReference type="GO" id="GO:0071111">
    <property type="term" value="F:cyclic-guanylate-specific phosphodiesterase activity"/>
    <property type="evidence" value="ECO:0007669"/>
    <property type="project" value="InterPro"/>
</dbReference>
<dbReference type="InterPro" id="IPR043128">
    <property type="entry name" value="Rev_trsase/Diguanyl_cyclase"/>
</dbReference>
<gene>
    <name evidence="3" type="ORF">ASILVAE211_13070</name>
</gene>
<evidence type="ECO:0000313" key="4">
    <source>
        <dbReference type="Proteomes" id="UP000708298"/>
    </source>
</evidence>
<dbReference type="Gene3D" id="3.30.70.270">
    <property type="match status" value="1"/>
</dbReference>
<name>A0A963YTA0_9PROT</name>
<dbReference type="PANTHER" id="PTHR33121">
    <property type="entry name" value="CYCLIC DI-GMP PHOSPHODIESTERASE PDEF"/>
    <property type="match status" value="1"/>
</dbReference>
<evidence type="ECO:0000259" key="1">
    <source>
        <dbReference type="PROSITE" id="PS50883"/>
    </source>
</evidence>
<dbReference type="CDD" id="cd01948">
    <property type="entry name" value="EAL"/>
    <property type="match status" value="1"/>
</dbReference>
<dbReference type="NCBIfam" id="TIGR00254">
    <property type="entry name" value="GGDEF"/>
    <property type="match status" value="1"/>
</dbReference>
<organism evidence="3 4">
    <name type="scientific">Acidisoma silvae</name>
    <dbReference type="NCBI Taxonomy" id="2802396"/>
    <lineage>
        <taxon>Bacteria</taxon>
        <taxon>Pseudomonadati</taxon>
        <taxon>Pseudomonadota</taxon>
        <taxon>Alphaproteobacteria</taxon>
        <taxon>Acetobacterales</taxon>
        <taxon>Acidocellaceae</taxon>
        <taxon>Acidisoma</taxon>
    </lineage>
</organism>
<dbReference type="AlphaFoldDB" id="A0A963YTA0"/>
<evidence type="ECO:0000313" key="3">
    <source>
        <dbReference type="EMBL" id="MCB8876117.1"/>
    </source>
</evidence>
<dbReference type="Gene3D" id="3.20.20.450">
    <property type="entry name" value="EAL domain"/>
    <property type="match status" value="1"/>
</dbReference>
<comment type="caution">
    <text evidence="3">The sequence shown here is derived from an EMBL/GenBank/DDBJ whole genome shotgun (WGS) entry which is preliminary data.</text>
</comment>
<dbReference type="EMBL" id="JAESVB010000005">
    <property type="protein sequence ID" value="MCB8876117.1"/>
    <property type="molecule type" value="Genomic_DNA"/>
</dbReference>
<reference evidence="3" key="1">
    <citation type="journal article" date="2021" name="Microorganisms">
        <title>Acidisoma silvae sp. nov. and Acidisomacellulosilytica sp. nov., Two Acidophilic Bacteria Isolated from Decaying Wood, Hydrolyzing Cellulose and Producing Poly-3-hydroxybutyrate.</title>
        <authorList>
            <person name="Mieszkin S."/>
            <person name="Pouder E."/>
            <person name="Uroz S."/>
            <person name="Simon-Colin C."/>
            <person name="Alain K."/>
        </authorList>
    </citation>
    <scope>NUCLEOTIDE SEQUENCE</scope>
    <source>
        <strain evidence="3">HW T2.11</strain>
    </source>
</reference>
<dbReference type="InterPro" id="IPR000160">
    <property type="entry name" value="GGDEF_dom"/>
</dbReference>
<feature type="domain" description="GGDEF" evidence="2">
    <location>
        <begin position="198"/>
        <end position="331"/>
    </location>
</feature>
<dbReference type="Pfam" id="PF00990">
    <property type="entry name" value="GGDEF"/>
    <property type="match status" value="1"/>
</dbReference>
<proteinExistence type="predicted"/>
<accession>A0A963YTA0</accession>
<feature type="domain" description="EAL" evidence="1">
    <location>
        <begin position="340"/>
        <end position="595"/>
    </location>
</feature>
<sequence>MLTQFQHVLLDKIARDEEAETTAELICREVESLSQGVLCSMLTVDRAGLLHPLAGPSLPVAYSAALDGLQIGPNVGSCGSAAFLRQDVAVTDIFVDQRWQAFRDLAEPLGVKACWSSPILAGDGHTLGTFGFYYKDSRGPSAEERTIVAECLNLSAILLDRKQLRSDNRRLAYQDPLTGLGNRAAFEKTIEDASRGTDHLSLLLLNIDDLRSINDDLGYADADLLIGEMGRRLSSVTSPGQAFRINGGEFAVLLRHDKADQDGSGIAKTILAKMSPPLWFGPYSVSPVVNCGGAIFDADRPRDPDVLRRKADMALQHAKDNRFGRFVHFDKKPAIQHKRDVPNLQYVAKALSEDRVEAYYQPLVRLDTQEVIGLEALCRLRSPQGHIVPAVQFSEALKDPSIGTRVTERMLHLVTSDMRRWLDQRITLRHVSLNIGMPDFLQGDLCERIIDALSRQKIPHGHLLVEVAETVDFADQRCDVQNTLEQLRAAGVKVALDDFGTGYASLDHLLTLPVDIIKTDRSLLDRFSPGESGETLIKTLLGMTRTLDMQLLVEGVETACQASRLAGLGCGLAQGYFFGSPDSAEMMTEILLGSKRKRLLV</sequence>
<dbReference type="Proteomes" id="UP000708298">
    <property type="component" value="Unassembled WGS sequence"/>
</dbReference>
<dbReference type="SUPFAM" id="SSF55781">
    <property type="entry name" value="GAF domain-like"/>
    <property type="match status" value="1"/>
</dbReference>
<dbReference type="InterPro" id="IPR001633">
    <property type="entry name" value="EAL_dom"/>
</dbReference>
<dbReference type="InterPro" id="IPR003018">
    <property type="entry name" value="GAF"/>
</dbReference>
<dbReference type="InterPro" id="IPR050706">
    <property type="entry name" value="Cyclic-di-GMP_PDE-like"/>
</dbReference>
<dbReference type="SMART" id="SM00065">
    <property type="entry name" value="GAF"/>
    <property type="match status" value="1"/>
</dbReference>
<evidence type="ECO:0000259" key="2">
    <source>
        <dbReference type="PROSITE" id="PS50887"/>
    </source>
</evidence>
<dbReference type="Pfam" id="PF01590">
    <property type="entry name" value="GAF"/>
    <property type="match status" value="1"/>
</dbReference>
<dbReference type="SMART" id="SM00052">
    <property type="entry name" value="EAL"/>
    <property type="match status" value="1"/>
</dbReference>
<dbReference type="SUPFAM" id="SSF141868">
    <property type="entry name" value="EAL domain-like"/>
    <property type="match status" value="1"/>
</dbReference>
<dbReference type="RefSeq" id="WP_227321776.1">
    <property type="nucleotide sequence ID" value="NZ_JAESVB010000005.1"/>
</dbReference>
<keyword evidence="4" id="KW-1185">Reference proteome</keyword>
<dbReference type="CDD" id="cd01949">
    <property type="entry name" value="GGDEF"/>
    <property type="match status" value="1"/>
</dbReference>
<dbReference type="InterPro" id="IPR029787">
    <property type="entry name" value="Nucleotide_cyclase"/>
</dbReference>
<dbReference type="Gene3D" id="3.30.450.40">
    <property type="match status" value="1"/>
</dbReference>
<dbReference type="InterPro" id="IPR035919">
    <property type="entry name" value="EAL_sf"/>
</dbReference>
<dbReference type="SUPFAM" id="SSF55073">
    <property type="entry name" value="Nucleotide cyclase"/>
    <property type="match status" value="1"/>
</dbReference>
<dbReference type="InterPro" id="IPR029016">
    <property type="entry name" value="GAF-like_dom_sf"/>
</dbReference>
<dbReference type="PANTHER" id="PTHR33121:SF79">
    <property type="entry name" value="CYCLIC DI-GMP PHOSPHODIESTERASE PDED-RELATED"/>
    <property type="match status" value="1"/>
</dbReference>
<dbReference type="SMART" id="SM00267">
    <property type="entry name" value="GGDEF"/>
    <property type="match status" value="1"/>
</dbReference>
<protein>
    <submittedName>
        <fullName evidence="3">EAL domain-containing protein</fullName>
    </submittedName>
</protein>
<dbReference type="PROSITE" id="PS50883">
    <property type="entry name" value="EAL"/>
    <property type="match status" value="1"/>
</dbReference>
<dbReference type="PROSITE" id="PS50887">
    <property type="entry name" value="GGDEF"/>
    <property type="match status" value="1"/>
</dbReference>
<dbReference type="Pfam" id="PF00563">
    <property type="entry name" value="EAL"/>
    <property type="match status" value="1"/>
</dbReference>
<reference evidence="3" key="2">
    <citation type="submission" date="2021-01" db="EMBL/GenBank/DDBJ databases">
        <authorList>
            <person name="Mieszkin S."/>
            <person name="Pouder E."/>
            <person name="Alain K."/>
        </authorList>
    </citation>
    <scope>NUCLEOTIDE SEQUENCE</scope>
    <source>
        <strain evidence="3">HW T2.11</strain>
    </source>
</reference>